<dbReference type="InterPro" id="IPR003598">
    <property type="entry name" value="Ig_sub2"/>
</dbReference>
<dbReference type="InterPro" id="IPR013783">
    <property type="entry name" value="Ig-like_fold"/>
</dbReference>
<dbReference type="PANTHER" id="PTHR13817:SF20">
    <property type="entry name" value="MYOSIN-BINDING PROTEIN C, CARDIAC-TYPE"/>
    <property type="match status" value="1"/>
</dbReference>
<evidence type="ECO:0000256" key="2">
    <source>
        <dbReference type="ARBA" id="ARBA00023319"/>
    </source>
</evidence>
<dbReference type="PANTHER" id="PTHR13817">
    <property type="entry name" value="TITIN"/>
    <property type="match status" value="1"/>
</dbReference>
<organism evidence="6 7">
    <name type="scientific">Chelydra serpentina</name>
    <name type="common">Snapping turtle</name>
    <name type="synonym">Testudo serpentina</name>
    <dbReference type="NCBI Taxonomy" id="8475"/>
    <lineage>
        <taxon>Eukaryota</taxon>
        <taxon>Metazoa</taxon>
        <taxon>Chordata</taxon>
        <taxon>Craniata</taxon>
        <taxon>Vertebrata</taxon>
        <taxon>Euteleostomi</taxon>
        <taxon>Archelosauria</taxon>
        <taxon>Testudinata</taxon>
        <taxon>Testudines</taxon>
        <taxon>Cryptodira</taxon>
        <taxon>Durocryptodira</taxon>
        <taxon>Americhelydia</taxon>
        <taxon>Chelydroidea</taxon>
        <taxon>Chelydridae</taxon>
        <taxon>Chelydra</taxon>
    </lineage>
</organism>
<dbReference type="Gene3D" id="2.60.40.10">
    <property type="entry name" value="Immunoglobulins"/>
    <property type="match status" value="3"/>
</dbReference>
<dbReference type="FunFam" id="2.60.40.10:FF:000031">
    <property type="entry name" value="Myosin-binding protein C, slow type"/>
    <property type="match status" value="1"/>
</dbReference>
<dbReference type="SMART" id="SM00408">
    <property type="entry name" value="IGc2"/>
    <property type="match status" value="2"/>
</dbReference>
<dbReference type="Ensembl" id="ENSCSRT00000007659.1">
    <property type="protein sequence ID" value="ENSCSRP00000007424.1"/>
    <property type="gene ID" value="ENSCSRG00000004656.1"/>
</dbReference>
<dbReference type="Pfam" id="PF07679">
    <property type="entry name" value="I-set"/>
    <property type="match status" value="2"/>
</dbReference>
<feature type="domain" description="Fibronectin type-III" evidence="5">
    <location>
        <begin position="139"/>
        <end position="234"/>
    </location>
</feature>
<dbReference type="Proteomes" id="UP000694403">
    <property type="component" value="Unplaced"/>
</dbReference>
<dbReference type="InterPro" id="IPR003961">
    <property type="entry name" value="FN3_dom"/>
</dbReference>
<sequence>CSVGWKIGGSVQQQFPCLSAKPAHALPPCCYADGYPVELKRPKFWLPRYLRQTLVKKVGETINIVIPFQGKPRPKITWTKDGQTLDAKEVGIRNSTTDTILFIRKAEHHHSGTYEVEVQIENMNDKVAITMQIMDKPGPPQNVKIIDVWGFNVALEWKPPQDDGNAQISGYTIQKADKKTMEWYTVFDHYRRTNCVVSDLIMGNEYYFRVFSENLCGLSGTAATTKTPAYIQKTGTIYEPPSYKEHDFSEAPKFTHHLVNRSVISGYNATLSCAVRGSPKPKIFWYKNKVDLSGDAKYRMFSKQGVLTLEIRKPSPFDGGFYTCKAVNECGEAEIECRLDVRGNQISVDNILL</sequence>
<feature type="domain" description="Ig-like" evidence="4">
    <location>
        <begin position="252"/>
        <end position="336"/>
    </location>
</feature>
<dbReference type="FunFam" id="2.60.40.10:FF:000062">
    <property type="entry name" value="Myosin-binding protein C, slow type"/>
    <property type="match status" value="1"/>
</dbReference>
<dbReference type="GO" id="GO:0055010">
    <property type="term" value="P:ventricular cardiac muscle tissue morphogenesis"/>
    <property type="evidence" value="ECO:0007669"/>
    <property type="project" value="TreeGrafter"/>
</dbReference>
<feature type="domain" description="Ig-like" evidence="4">
    <location>
        <begin position="42"/>
        <end position="130"/>
    </location>
</feature>
<dbReference type="PROSITE" id="PS50835">
    <property type="entry name" value="IG_LIKE"/>
    <property type="match status" value="2"/>
</dbReference>
<evidence type="ECO:0000259" key="5">
    <source>
        <dbReference type="PROSITE" id="PS50853"/>
    </source>
</evidence>
<dbReference type="InterPro" id="IPR036116">
    <property type="entry name" value="FN3_sf"/>
</dbReference>
<evidence type="ECO:0000313" key="7">
    <source>
        <dbReference type="Proteomes" id="UP000694403"/>
    </source>
</evidence>
<dbReference type="InterPro" id="IPR013098">
    <property type="entry name" value="Ig_I-set"/>
</dbReference>
<dbReference type="InterPro" id="IPR050964">
    <property type="entry name" value="Striated_Muscle_Regulatory"/>
</dbReference>
<dbReference type="InterPro" id="IPR007110">
    <property type="entry name" value="Ig-like_dom"/>
</dbReference>
<comment type="similarity">
    <text evidence="3">Belongs to the immunoglobulin superfamily. MyBP family.</text>
</comment>
<dbReference type="GO" id="GO:0031430">
    <property type="term" value="C:M band"/>
    <property type="evidence" value="ECO:0007669"/>
    <property type="project" value="TreeGrafter"/>
</dbReference>
<evidence type="ECO:0000259" key="4">
    <source>
        <dbReference type="PROSITE" id="PS50835"/>
    </source>
</evidence>
<dbReference type="Pfam" id="PF00041">
    <property type="entry name" value="fn3"/>
    <property type="match status" value="1"/>
</dbReference>
<keyword evidence="2" id="KW-0393">Immunoglobulin domain</keyword>
<name>A0A8C3S1Q9_CHESE</name>
<dbReference type="GO" id="GO:0045214">
    <property type="term" value="P:sarcomere organization"/>
    <property type="evidence" value="ECO:0007669"/>
    <property type="project" value="TreeGrafter"/>
</dbReference>
<accession>A0A8C3S1Q9</accession>
<dbReference type="InterPro" id="IPR036179">
    <property type="entry name" value="Ig-like_dom_sf"/>
</dbReference>
<keyword evidence="7" id="KW-1185">Reference proteome</keyword>
<dbReference type="AlphaFoldDB" id="A0A8C3S1Q9"/>
<dbReference type="InterPro" id="IPR003599">
    <property type="entry name" value="Ig_sub"/>
</dbReference>
<evidence type="ECO:0000313" key="6">
    <source>
        <dbReference type="Ensembl" id="ENSCSRP00000007424.1"/>
    </source>
</evidence>
<proteinExistence type="inferred from homology"/>
<dbReference type="CDD" id="cd00063">
    <property type="entry name" value="FN3"/>
    <property type="match status" value="1"/>
</dbReference>
<dbReference type="PROSITE" id="PS50853">
    <property type="entry name" value="FN3"/>
    <property type="match status" value="1"/>
</dbReference>
<reference evidence="6" key="1">
    <citation type="submission" date="2025-08" db="UniProtKB">
        <authorList>
            <consortium name="Ensembl"/>
        </authorList>
    </citation>
    <scope>IDENTIFICATION</scope>
</reference>
<dbReference type="FunFam" id="2.60.40.10:FF:000060">
    <property type="entry name" value="Myosin-binding protein C, slow type"/>
    <property type="match status" value="1"/>
</dbReference>
<protein>
    <submittedName>
        <fullName evidence="6">Myosin binding protein C3</fullName>
    </submittedName>
</protein>
<dbReference type="SUPFAM" id="SSF48726">
    <property type="entry name" value="Immunoglobulin"/>
    <property type="match status" value="2"/>
</dbReference>
<keyword evidence="1" id="KW-0677">Repeat</keyword>
<reference evidence="6" key="2">
    <citation type="submission" date="2025-09" db="UniProtKB">
        <authorList>
            <consortium name="Ensembl"/>
        </authorList>
    </citation>
    <scope>IDENTIFICATION</scope>
</reference>
<dbReference type="SMART" id="SM00409">
    <property type="entry name" value="IG"/>
    <property type="match status" value="2"/>
</dbReference>
<dbReference type="GO" id="GO:0032036">
    <property type="term" value="F:myosin heavy chain binding"/>
    <property type="evidence" value="ECO:0007669"/>
    <property type="project" value="TreeGrafter"/>
</dbReference>
<dbReference type="SUPFAM" id="SSF49265">
    <property type="entry name" value="Fibronectin type III"/>
    <property type="match status" value="1"/>
</dbReference>
<evidence type="ECO:0000256" key="1">
    <source>
        <dbReference type="ARBA" id="ARBA00022737"/>
    </source>
</evidence>
<evidence type="ECO:0000256" key="3">
    <source>
        <dbReference type="ARBA" id="ARBA00038352"/>
    </source>
</evidence>
<dbReference type="PRINTS" id="PR00014">
    <property type="entry name" value="FNTYPEIII"/>
</dbReference>
<dbReference type="SMART" id="SM00060">
    <property type="entry name" value="FN3"/>
    <property type="match status" value="1"/>
</dbReference>